<protein>
    <submittedName>
        <fullName evidence="1">Uncharacterized protein</fullName>
    </submittedName>
</protein>
<dbReference type="AlphaFoldDB" id="A0A918TZW2"/>
<proteinExistence type="predicted"/>
<sequence>MGRAFEGDFGGCLGLGSAAVHEAGSGDAFVGFERGVLGFRKELADLVEGAAPERGTGSGPDLCSCAVGDLADAQAVVAERSFVLSGAQEGADLLGFALESLLGCFADSLERALQGEVLDFGAFVFLNRLLPARSQVADDSVVGSGECGLGGRLAPGTAGLEVSLRRGVVGVWGGV</sequence>
<dbReference type="EMBL" id="BMVB01000039">
    <property type="protein sequence ID" value="GHC73268.1"/>
    <property type="molecule type" value="Genomic_DNA"/>
</dbReference>
<organism evidence="1 2">
    <name type="scientific">Streptomyces cinnamoneus</name>
    <name type="common">Streptoverticillium cinnamoneum</name>
    <dbReference type="NCBI Taxonomy" id="53446"/>
    <lineage>
        <taxon>Bacteria</taxon>
        <taxon>Bacillati</taxon>
        <taxon>Actinomycetota</taxon>
        <taxon>Actinomycetes</taxon>
        <taxon>Kitasatosporales</taxon>
        <taxon>Streptomycetaceae</taxon>
        <taxon>Streptomyces</taxon>
        <taxon>Streptomyces cinnamoneus group</taxon>
    </lineage>
</organism>
<reference evidence="1" key="2">
    <citation type="submission" date="2020-09" db="EMBL/GenBank/DDBJ databases">
        <authorList>
            <person name="Sun Q."/>
            <person name="Ohkuma M."/>
        </authorList>
    </citation>
    <scope>NUCLEOTIDE SEQUENCE</scope>
    <source>
        <strain evidence="1">JCM 4633</strain>
    </source>
</reference>
<evidence type="ECO:0000313" key="1">
    <source>
        <dbReference type="EMBL" id="GHC73268.1"/>
    </source>
</evidence>
<evidence type="ECO:0000313" key="2">
    <source>
        <dbReference type="Proteomes" id="UP000646244"/>
    </source>
</evidence>
<dbReference type="Proteomes" id="UP000646244">
    <property type="component" value="Unassembled WGS sequence"/>
</dbReference>
<accession>A0A918TZW2</accession>
<comment type="caution">
    <text evidence="1">The sequence shown here is derived from an EMBL/GenBank/DDBJ whole genome shotgun (WGS) entry which is preliminary data.</text>
</comment>
<name>A0A918TZW2_STRCJ</name>
<reference evidence="1" key="1">
    <citation type="journal article" date="2014" name="Int. J. Syst. Evol. Microbiol.">
        <title>Complete genome sequence of Corynebacterium casei LMG S-19264T (=DSM 44701T), isolated from a smear-ripened cheese.</title>
        <authorList>
            <consortium name="US DOE Joint Genome Institute (JGI-PGF)"/>
            <person name="Walter F."/>
            <person name="Albersmeier A."/>
            <person name="Kalinowski J."/>
            <person name="Ruckert C."/>
        </authorList>
    </citation>
    <scope>NUCLEOTIDE SEQUENCE</scope>
    <source>
        <strain evidence="1">JCM 4633</strain>
    </source>
</reference>
<gene>
    <name evidence="1" type="ORF">GCM10010507_60580</name>
</gene>